<reference evidence="2" key="1">
    <citation type="submission" date="2012-04" db="EMBL/GenBank/DDBJ databases">
        <title>The Genome Sequence of Loa loa.</title>
        <authorList>
            <consortium name="The Broad Institute Genome Sequencing Platform"/>
            <consortium name="Broad Institute Genome Sequencing Center for Infectious Disease"/>
            <person name="Nutman T.B."/>
            <person name="Fink D.L."/>
            <person name="Russ C."/>
            <person name="Young S."/>
            <person name="Zeng Q."/>
            <person name="Gargeya S."/>
            <person name="Alvarado L."/>
            <person name="Berlin A."/>
            <person name="Chapman S.B."/>
            <person name="Chen Z."/>
            <person name="Freedman E."/>
            <person name="Gellesch M."/>
            <person name="Goldberg J."/>
            <person name="Griggs A."/>
            <person name="Gujja S."/>
            <person name="Heilman E.R."/>
            <person name="Heiman D."/>
            <person name="Howarth C."/>
            <person name="Mehta T."/>
            <person name="Neiman D."/>
            <person name="Pearson M."/>
            <person name="Roberts A."/>
            <person name="Saif S."/>
            <person name="Shea T."/>
            <person name="Shenoy N."/>
            <person name="Sisk P."/>
            <person name="Stolte C."/>
            <person name="Sykes S."/>
            <person name="White J."/>
            <person name="Yandava C."/>
            <person name="Haas B."/>
            <person name="Henn M.R."/>
            <person name="Nusbaum C."/>
            <person name="Birren B."/>
        </authorList>
    </citation>
    <scope>NUCLEOTIDE SEQUENCE [LARGE SCALE GENOMIC DNA]</scope>
</reference>
<evidence type="ECO:0000313" key="2">
    <source>
        <dbReference type="EMBL" id="EFO22845.1"/>
    </source>
</evidence>
<gene>
    <name evidence="2" type="ORF">LOAG_05635</name>
</gene>
<dbReference type="GeneID" id="9943050"/>
<feature type="compositionally biased region" description="Pro residues" evidence="1">
    <location>
        <begin position="37"/>
        <end position="46"/>
    </location>
</feature>
<feature type="region of interest" description="Disordered" evidence="1">
    <location>
        <begin position="36"/>
        <end position="64"/>
    </location>
</feature>
<evidence type="ECO:0000256" key="1">
    <source>
        <dbReference type="SAM" id="MobiDB-lite"/>
    </source>
</evidence>
<accession>A0A1S0TZD0</accession>
<dbReference type="RefSeq" id="XP_003141220.1">
    <property type="nucleotide sequence ID" value="XM_003141172.1"/>
</dbReference>
<organism evidence="2">
    <name type="scientific">Loa loa</name>
    <name type="common">Eye worm</name>
    <name type="synonym">Filaria loa</name>
    <dbReference type="NCBI Taxonomy" id="7209"/>
    <lineage>
        <taxon>Eukaryota</taxon>
        <taxon>Metazoa</taxon>
        <taxon>Ecdysozoa</taxon>
        <taxon>Nematoda</taxon>
        <taxon>Chromadorea</taxon>
        <taxon>Rhabditida</taxon>
        <taxon>Spirurina</taxon>
        <taxon>Spiruromorpha</taxon>
        <taxon>Filarioidea</taxon>
        <taxon>Onchocercidae</taxon>
        <taxon>Loa</taxon>
    </lineage>
</organism>
<dbReference type="KEGG" id="loa:LOAG_05635"/>
<protein>
    <submittedName>
        <fullName evidence="2">Uncharacterized protein</fullName>
    </submittedName>
</protein>
<feature type="compositionally biased region" description="Low complexity" evidence="1">
    <location>
        <begin position="49"/>
        <end position="64"/>
    </location>
</feature>
<dbReference type="EMBL" id="JH712473">
    <property type="protein sequence ID" value="EFO22845.1"/>
    <property type="molecule type" value="Genomic_DNA"/>
</dbReference>
<sequence length="64" mass="6808">MALCTCTRTLSPCMVPSIHCSRATHIGTNQPCRYKPTAPPLLPPPLKSAATHANRANDAALLPE</sequence>
<dbReference type="CTD" id="9943050"/>
<dbReference type="InParanoid" id="A0A1S0TZD0"/>
<proteinExistence type="predicted"/>
<dbReference type="AlphaFoldDB" id="A0A1S0TZD0"/>
<name>A0A1S0TZD0_LOALO</name>